<protein>
    <submittedName>
        <fullName evidence="1">Uncharacterized protein</fullName>
    </submittedName>
</protein>
<dbReference type="EMBL" id="JBHGVX010000001">
    <property type="protein sequence ID" value="KAL1801447.1"/>
    <property type="molecule type" value="Genomic_DNA"/>
</dbReference>
<accession>A0ABR3UYS0</accession>
<comment type="caution">
    <text evidence="1">The sequence shown here is derived from an EMBL/GenBank/DDBJ whole genome shotgun (WGS) entry which is preliminary data.</text>
</comment>
<proteinExistence type="predicted"/>
<reference evidence="1 2" key="1">
    <citation type="submission" date="2024-09" db="EMBL/GenBank/DDBJ databases">
        <title>T2T genomes of carrot and Alternaria dauci and their utility for understanding host-pathogen interaction during carrot leaf blight disease.</title>
        <authorList>
            <person name="Liu W."/>
            <person name="Xu S."/>
            <person name="Ou C."/>
            <person name="Liu X."/>
            <person name="Zhuang F."/>
            <person name="Deng X.W."/>
        </authorList>
    </citation>
    <scope>NUCLEOTIDE SEQUENCE [LARGE SCALE GENOMIC DNA]</scope>
    <source>
        <strain evidence="1 2">A2016</strain>
    </source>
</reference>
<dbReference type="GeneID" id="96082111"/>
<dbReference type="Proteomes" id="UP001578633">
    <property type="component" value="Chromosome 1"/>
</dbReference>
<gene>
    <name evidence="1" type="ORF">ACET3X_001789</name>
</gene>
<evidence type="ECO:0000313" key="1">
    <source>
        <dbReference type="EMBL" id="KAL1801447.1"/>
    </source>
</evidence>
<sequence length="180" mass="20801">MLFCIADEAKPFVHKITNHTFQSKDPFYLAESKTCPDEASDFKRKLENSDFSSEFTSVEECQEWMLREQLKHNFMETDFIHIADARSAKDKTLLTCVYSDEPLSIQLAPEGEPEQQLPPKAHTWCSWRIRSQDAEAIESHIQHGEPGDAWPVFYLRKDEITDANGVIDMEKATKMVWGED</sequence>
<keyword evidence="2" id="KW-1185">Reference proteome</keyword>
<name>A0ABR3UYS0_9PLEO</name>
<organism evidence="1 2">
    <name type="scientific">Alternaria dauci</name>
    <dbReference type="NCBI Taxonomy" id="48095"/>
    <lineage>
        <taxon>Eukaryota</taxon>
        <taxon>Fungi</taxon>
        <taxon>Dikarya</taxon>
        <taxon>Ascomycota</taxon>
        <taxon>Pezizomycotina</taxon>
        <taxon>Dothideomycetes</taxon>
        <taxon>Pleosporomycetidae</taxon>
        <taxon>Pleosporales</taxon>
        <taxon>Pleosporineae</taxon>
        <taxon>Pleosporaceae</taxon>
        <taxon>Alternaria</taxon>
        <taxon>Alternaria sect. Porri</taxon>
    </lineage>
</organism>
<dbReference type="RefSeq" id="XP_069312031.1">
    <property type="nucleotide sequence ID" value="XM_069447120.1"/>
</dbReference>
<evidence type="ECO:0000313" key="2">
    <source>
        <dbReference type="Proteomes" id="UP001578633"/>
    </source>
</evidence>